<evidence type="ECO:0000256" key="2">
    <source>
        <dbReference type="SAM" id="Phobius"/>
    </source>
</evidence>
<comment type="caution">
    <text evidence="4">The sequence shown here is derived from an EMBL/GenBank/DDBJ whole genome shotgun (WGS) entry which is preliminary data.</text>
</comment>
<feature type="transmembrane region" description="Helical" evidence="2">
    <location>
        <begin position="607"/>
        <end position="625"/>
    </location>
</feature>
<keyword evidence="2" id="KW-0812">Transmembrane</keyword>
<dbReference type="InterPro" id="IPR026453">
    <property type="entry name" value="PGF_pre_PGF"/>
</dbReference>
<dbReference type="InterPro" id="IPR011635">
    <property type="entry name" value="CARDB"/>
</dbReference>
<evidence type="ECO:0000313" key="4">
    <source>
        <dbReference type="EMBL" id="MPM40013.1"/>
    </source>
</evidence>
<accession>A0A644ZMT8</accession>
<dbReference type="InterPro" id="IPR047589">
    <property type="entry name" value="DUF11_rpt"/>
</dbReference>
<gene>
    <name evidence="4" type="ORF">SDC9_86651</name>
</gene>
<dbReference type="Pfam" id="PF07705">
    <property type="entry name" value="CARDB"/>
    <property type="match status" value="3"/>
</dbReference>
<keyword evidence="2" id="KW-0472">Membrane</keyword>
<feature type="compositionally biased region" description="Gly residues" evidence="1">
    <location>
        <begin position="378"/>
        <end position="387"/>
    </location>
</feature>
<dbReference type="AlphaFoldDB" id="A0A644ZMT8"/>
<evidence type="ECO:0000256" key="1">
    <source>
        <dbReference type="SAM" id="MobiDB-lite"/>
    </source>
</evidence>
<keyword evidence="2" id="KW-1133">Transmembrane helix</keyword>
<dbReference type="Gene3D" id="2.60.40.10">
    <property type="entry name" value="Immunoglobulins"/>
    <property type="match status" value="3"/>
</dbReference>
<dbReference type="NCBIfam" id="TIGR04213">
    <property type="entry name" value="PGF_pre_PGF"/>
    <property type="match status" value="1"/>
</dbReference>
<feature type="domain" description="CARDB" evidence="3">
    <location>
        <begin position="45"/>
        <end position="143"/>
    </location>
</feature>
<feature type="domain" description="CARDB" evidence="3">
    <location>
        <begin position="154"/>
        <end position="254"/>
    </location>
</feature>
<name>A0A644ZMT8_9ZZZZ</name>
<dbReference type="NCBIfam" id="TIGR01451">
    <property type="entry name" value="B_ant_repeat"/>
    <property type="match status" value="1"/>
</dbReference>
<organism evidence="4">
    <name type="scientific">bioreactor metagenome</name>
    <dbReference type="NCBI Taxonomy" id="1076179"/>
    <lineage>
        <taxon>unclassified sequences</taxon>
        <taxon>metagenomes</taxon>
        <taxon>ecological metagenomes</taxon>
    </lineage>
</organism>
<dbReference type="EMBL" id="VSSQ01008847">
    <property type="protein sequence ID" value="MPM40013.1"/>
    <property type="molecule type" value="Genomic_DNA"/>
</dbReference>
<evidence type="ECO:0000259" key="3">
    <source>
        <dbReference type="Pfam" id="PF07705"/>
    </source>
</evidence>
<protein>
    <recommendedName>
        <fullName evidence="3">CARDB domain-containing protein</fullName>
    </recommendedName>
</protein>
<feature type="compositionally biased region" description="Low complexity" evidence="1">
    <location>
        <begin position="388"/>
        <end position="398"/>
    </location>
</feature>
<feature type="region of interest" description="Disordered" evidence="1">
    <location>
        <begin position="365"/>
        <end position="411"/>
    </location>
</feature>
<proteinExistence type="predicted"/>
<sequence>MKINFFHSLVNVFIIVLIIPGIVPAALAADEDVSSGDNGNSTVLPDLIINNLNYPENPSPGEPQTIGISVKNQGTAPSEKTKLVLYIDGSFVKEWNIAKLSEGESKYNSYTWIPMSEGSAKIKAVIDADNSVSESDETNNEKTVTTTVAEEFLPDLIIEDIVPQSGAELGKPLNLILKVKNQGTAASTEATAKYYINGTAPSQSEIFIPAISAGTGTDVTFSLTPDRQGQMEVKVLVDSGTDVYESNENNNEFKRIIDVNTLLPDLIIDSYSLDPQSPKVGDTVTFTVSVKNKGLSDSAESELSYQIVGNNTTYSNTVSVPAIVAGNTVKSTFSWVPGEDGNLNVKLVADSKSAVLEDDETNNGFTRTISVSKQSTSTGGGGSGSGSGSSSSSSKSNSMGGGVSKEPAKNIEVKELDTRNIMSGYHIKYDFAKNATCVTYVEFDSLKTFKKTTATVEVLKGKSIFVKTQPPGRIYKQLNIWIGNKGAGREDSIENAYTGFKVDKEWMQNNSINESNIALLWYNNSKWGPLNTERTGEDEEYVYFRAKTTAYSCFAISEYTGEEGTVSSDEGGIQKTLRGLDEGTAILNSSAEKENGIKKEPMGVAKILLAISLPLFMIFVQYFVLKKKI</sequence>
<dbReference type="InterPro" id="IPR013783">
    <property type="entry name" value="Ig-like_fold"/>
</dbReference>
<feature type="domain" description="CARDB" evidence="3">
    <location>
        <begin position="264"/>
        <end position="367"/>
    </location>
</feature>
<reference evidence="4" key="1">
    <citation type="submission" date="2019-08" db="EMBL/GenBank/DDBJ databases">
        <authorList>
            <person name="Kucharzyk K."/>
            <person name="Murdoch R.W."/>
            <person name="Higgins S."/>
            <person name="Loffler F."/>
        </authorList>
    </citation>
    <scope>NUCLEOTIDE SEQUENCE</scope>
</reference>